<dbReference type="AlphaFoldDB" id="A0A6B9XXD7"/>
<dbReference type="EMBL" id="MK697705">
    <property type="protein sequence ID" value="QHR92709.1"/>
    <property type="molecule type" value="Genomic_DNA"/>
</dbReference>
<reference evidence="1" key="1">
    <citation type="submission" date="2019-03" db="EMBL/GenBank/DDBJ databases">
        <title>Largest Complete Mitochondrial Genome of a Gymnosperm, Sitka Spruce (Picea sitchensis), Indicates Complex Physical Structure.</title>
        <authorList>
            <person name="Jackman S.D."/>
            <person name="Coombe L."/>
            <person name="Warren R."/>
            <person name="Kirk H."/>
            <person name="Trinh E."/>
            <person name="McLeod T."/>
            <person name="Pleasance S."/>
            <person name="Pandoh P."/>
            <person name="Zhao Y."/>
            <person name="Coope R."/>
            <person name="Bousquet J."/>
            <person name="Bohlmann J.C."/>
            <person name="Jones S.J.M."/>
            <person name="Birol I."/>
        </authorList>
    </citation>
    <scope>NUCLEOTIDE SEQUENCE</scope>
    <source>
        <strain evidence="1">Q903</strain>
    </source>
</reference>
<keyword evidence="1" id="KW-0496">Mitochondrion</keyword>
<organism evidence="1">
    <name type="scientific">Picea sitchensis</name>
    <name type="common">Sitka spruce</name>
    <name type="synonym">Pinus sitchensis</name>
    <dbReference type="NCBI Taxonomy" id="3332"/>
    <lineage>
        <taxon>Eukaryota</taxon>
        <taxon>Viridiplantae</taxon>
        <taxon>Streptophyta</taxon>
        <taxon>Embryophyta</taxon>
        <taxon>Tracheophyta</taxon>
        <taxon>Spermatophyta</taxon>
        <taxon>Pinopsida</taxon>
        <taxon>Pinidae</taxon>
        <taxon>Conifers I</taxon>
        <taxon>Pinales</taxon>
        <taxon>Pinaceae</taxon>
        <taxon>Picea</taxon>
    </lineage>
</organism>
<accession>A0A6B9XXD7</accession>
<proteinExistence type="predicted"/>
<gene>
    <name evidence="1" type="primary">orf06811</name>
    <name evidence="1" type="ORF">Q903MT_gene6757</name>
</gene>
<geneLocation type="mitochondrion" evidence="1"/>
<sequence length="69" mass="7938">MSLIFCTDKYTYYVYNNPPISLFFSVLSIGSIGERESRCGIPLNGSAHSLPRLMDDGWRDYSVQKERNK</sequence>
<protein>
    <submittedName>
        <fullName evidence="1">Uncharacterized protein</fullName>
    </submittedName>
</protein>
<name>A0A6B9XXD7_PICSI</name>
<evidence type="ECO:0000313" key="1">
    <source>
        <dbReference type="EMBL" id="QHR92709.1"/>
    </source>
</evidence>